<name>A0A4Z0Y882_9FIRM</name>
<comment type="caution">
    <text evidence="3">The sequence shown here is derived from an EMBL/GenBank/DDBJ whole genome shotgun (WGS) entry which is preliminary data.</text>
</comment>
<dbReference type="OrthoDB" id="1862697at2"/>
<keyword evidence="1" id="KW-0175">Coiled coil</keyword>
<proteinExistence type="predicted"/>
<keyword evidence="4" id="KW-1185">Reference proteome</keyword>
<organism evidence="3 4">
    <name type="scientific">Caproiciproducens galactitolivorans</name>
    <dbReference type="NCBI Taxonomy" id="642589"/>
    <lineage>
        <taxon>Bacteria</taxon>
        <taxon>Bacillati</taxon>
        <taxon>Bacillota</taxon>
        <taxon>Clostridia</taxon>
        <taxon>Eubacteriales</taxon>
        <taxon>Acutalibacteraceae</taxon>
        <taxon>Caproiciproducens</taxon>
    </lineage>
</organism>
<evidence type="ECO:0000256" key="1">
    <source>
        <dbReference type="SAM" id="Coils"/>
    </source>
</evidence>
<dbReference type="AlphaFoldDB" id="A0A4Z0Y882"/>
<evidence type="ECO:0000256" key="2">
    <source>
        <dbReference type="SAM" id="MobiDB-lite"/>
    </source>
</evidence>
<evidence type="ECO:0000313" key="4">
    <source>
        <dbReference type="Proteomes" id="UP000297714"/>
    </source>
</evidence>
<dbReference type="Pfam" id="PF06810">
    <property type="entry name" value="Phage_scaffold"/>
    <property type="match status" value="1"/>
</dbReference>
<gene>
    <name evidence="3" type="ORF">CAGA_23700</name>
</gene>
<reference evidence="3 4" key="1">
    <citation type="submission" date="2019-04" db="EMBL/GenBank/DDBJ databases">
        <authorList>
            <person name="Poehlein A."/>
            <person name="Bengelsdorf F.R."/>
            <person name="Duerre P."/>
            <person name="Daniel R."/>
        </authorList>
    </citation>
    <scope>NUCLEOTIDE SEQUENCE [LARGE SCALE GENOMIC DNA]</scope>
    <source>
        <strain evidence="3 4">BS-1</strain>
    </source>
</reference>
<dbReference type="RefSeq" id="WP_135661040.1">
    <property type="nucleotide sequence ID" value="NZ_SRMQ01000016.1"/>
</dbReference>
<accession>A0A4Z0Y882</accession>
<protein>
    <submittedName>
        <fullName evidence="3">Phage minor structural protein GP20</fullName>
    </submittedName>
</protein>
<dbReference type="Proteomes" id="UP000297714">
    <property type="component" value="Unassembled WGS sequence"/>
</dbReference>
<dbReference type="SUPFAM" id="SSF58100">
    <property type="entry name" value="Bacterial hemolysins"/>
    <property type="match status" value="1"/>
</dbReference>
<sequence length="184" mass="20202">MERKFLKDLGIADDVIDKIMAENGKDINELKSAVETSKTTLADLQKQISERDKQLETLKKSSGDNEALKQQITELQEANKKAKDEYDANLKKLTLGSKIEVALMGAMAKNVKAVRALLDESKISLDGENVLGLKEQLEQVQKENPYLFGEETKNPPPPAGGEPAKPQDDLAKWAAEAGVTLPKT</sequence>
<dbReference type="InterPro" id="IPR009636">
    <property type="entry name" value="SCAF"/>
</dbReference>
<feature type="coiled-coil region" evidence="1">
    <location>
        <begin position="27"/>
        <end position="92"/>
    </location>
</feature>
<evidence type="ECO:0000313" key="3">
    <source>
        <dbReference type="EMBL" id="TGJ75491.1"/>
    </source>
</evidence>
<feature type="region of interest" description="Disordered" evidence="2">
    <location>
        <begin position="142"/>
        <end position="184"/>
    </location>
</feature>
<dbReference type="EMBL" id="SRMQ01000016">
    <property type="protein sequence ID" value="TGJ75491.1"/>
    <property type="molecule type" value="Genomic_DNA"/>
</dbReference>